<protein>
    <submittedName>
        <fullName evidence="2">Aminoglycoside phosphotransferase (APT) family kinase protein</fullName>
    </submittedName>
</protein>
<organism evidence="2 3">
    <name type="scientific">Rubricella aquisinus</name>
    <dbReference type="NCBI Taxonomy" id="2028108"/>
    <lineage>
        <taxon>Bacteria</taxon>
        <taxon>Pseudomonadati</taxon>
        <taxon>Pseudomonadota</taxon>
        <taxon>Alphaproteobacteria</taxon>
        <taxon>Rhodobacterales</taxon>
        <taxon>Paracoccaceae</taxon>
        <taxon>Rubricella</taxon>
    </lineage>
</organism>
<dbReference type="Pfam" id="PF01636">
    <property type="entry name" value="APH"/>
    <property type="match status" value="1"/>
</dbReference>
<comment type="caution">
    <text evidence="2">The sequence shown here is derived from an EMBL/GenBank/DDBJ whole genome shotgun (WGS) entry which is preliminary data.</text>
</comment>
<accession>A0A840WZ80</accession>
<evidence type="ECO:0000259" key="1">
    <source>
        <dbReference type="Pfam" id="PF01636"/>
    </source>
</evidence>
<keyword evidence="3" id="KW-1185">Reference proteome</keyword>
<sequence>MAALDLEKVENYLTAHIPGFKGPLRAEKTATGQSNPTFILHAASGTYVLRRKPEGNLLKSAHAVDREFRVISALAATDVPVPKALHLCEDDGVIGSMFYVMSHVAGRNWVDPRTQDLDADARGQVFDSMNETLVRLHAVDVAAVGLSDYGKPGNYFARQVGRWTSQYRASETETIPDMDALIAWLEANMPADDGRVSLVHGDWRIDNLLFDGQGRVNAVLDWELSTLGHPFADLGYQIMQWQMPPGKTGRGLAGVDRASLGIPSDAAYIESYARRAGLSDVPDLTYAIAFSFFRMAAILQGVKKRALDGNASDPQGGLALGAYVPMFAAAALDRVVRG</sequence>
<dbReference type="Gene3D" id="3.90.1200.10">
    <property type="match status" value="1"/>
</dbReference>
<evidence type="ECO:0000313" key="3">
    <source>
        <dbReference type="Proteomes" id="UP000553766"/>
    </source>
</evidence>
<feature type="domain" description="Aminoglycoside phosphotransferase" evidence="1">
    <location>
        <begin position="30"/>
        <end position="247"/>
    </location>
</feature>
<dbReference type="Gene3D" id="3.30.200.20">
    <property type="entry name" value="Phosphorylase Kinase, domain 1"/>
    <property type="match status" value="1"/>
</dbReference>
<keyword evidence="2" id="KW-0808">Transferase</keyword>
<name>A0A840WZ80_9RHOB</name>
<reference evidence="2 3" key="1">
    <citation type="submission" date="2020-08" db="EMBL/GenBank/DDBJ databases">
        <title>Genomic Encyclopedia of Type Strains, Phase IV (KMG-IV): sequencing the most valuable type-strain genomes for metagenomic binning, comparative biology and taxonomic classification.</title>
        <authorList>
            <person name="Goeker M."/>
        </authorList>
    </citation>
    <scope>NUCLEOTIDE SEQUENCE [LARGE SCALE GENOMIC DNA]</scope>
    <source>
        <strain evidence="2 3">DSM 103377</strain>
    </source>
</reference>
<dbReference type="AlphaFoldDB" id="A0A840WZ80"/>
<dbReference type="PANTHER" id="PTHR47829:SF3">
    <property type="entry name" value="AMINOGLYCOSIDE PHOSPHOTRANSFERASE DOMAIN-CONTAINING PROTEIN"/>
    <property type="match status" value="1"/>
</dbReference>
<dbReference type="Proteomes" id="UP000553766">
    <property type="component" value="Unassembled WGS sequence"/>
</dbReference>
<evidence type="ECO:0000313" key="2">
    <source>
        <dbReference type="EMBL" id="MBB5514966.1"/>
    </source>
</evidence>
<dbReference type="CDD" id="cd05154">
    <property type="entry name" value="ACAD10_11_N-like"/>
    <property type="match status" value="1"/>
</dbReference>
<proteinExistence type="predicted"/>
<dbReference type="InterPro" id="IPR002575">
    <property type="entry name" value="Aminoglycoside_PTrfase"/>
</dbReference>
<keyword evidence="2" id="KW-0418">Kinase</keyword>
<dbReference type="InterPro" id="IPR011009">
    <property type="entry name" value="Kinase-like_dom_sf"/>
</dbReference>
<dbReference type="SUPFAM" id="SSF56112">
    <property type="entry name" value="Protein kinase-like (PK-like)"/>
    <property type="match status" value="1"/>
</dbReference>
<gene>
    <name evidence="2" type="ORF">FHS89_000972</name>
</gene>
<dbReference type="InterPro" id="IPR041726">
    <property type="entry name" value="ACAD10_11_N"/>
</dbReference>
<dbReference type="GO" id="GO:0016301">
    <property type="term" value="F:kinase activity"/>
    <property type="evidence" value="ECO:0007669"/>
    <property type="project" value="UniProtKB-KW"/>
</dbReference>
<dbReference type="InterPro" id="IPR052898">
    <property type="entry name" value="ACAD10-like"/>
</dbReference>
<dbReference type="RefSeq" id="WP_184009070.1">
    <property type="nucleotide sequence ID" value="NZ_JACIJS010000002.1"/>
</dbReference>
<dbReference type="PANTHER" id="PTHR47829">
    <property type="entry name" value="HYDROLASE, PUTATIVE (AFU_ORTHOLOGUE AFUA_1G12880)-RELATED"/>
    <property type="match status" value="1"/>
</dbReference>
<dbReference type="EMBL" id="JACIJS010000002">
    <property type="protein sequence ID" value="MBB5514966.1"/>
    <property type="molecule type" value="Genomic_DNA"/>
</dbReference>